<proteinExistence type="predicted"/>
<dbReference type="EMBL" id="KN847531">
    <property type="protein sequence ID" value="KIW08507.1"/>
    <property type="molecule type" value="Genomic_DNA"/>
</dbReference>
<protein>
    <submittedName>
        <fullName evidence="2">Uncharacterized protein</fullName>
    </submittedName>
</protein>
<keyword evidence="1" id="KW-0812">Transmembrane</keyword>
<accession>A0A0D1Z6F2</accession>
<feature type="transmembrane region" description="Helical" evidence="1">
    <location>
        <begin position="97"/>
        <end position="117"/>
    </location>
</feature>
<evidence type="ECO:0000313" key="3">
    <source>
        <dbReference type="Proteomes" id="UP000053259"/>
    </source>
</evidence>
<dbReference type="InParanoid" id="A0A0D1Z6F2"/>
<dbReference type="HOGENOM" id="CLU_012207_2_0_1"/>
<feature type="transmembrane region" description="Helical" evidence="1">
    <location>
        <begin position="50"/>
        <end position="74"/>
    </location>
</feature>
<name>A0A0D1Z6F2_9PEZI</name>
<dbReference type="AlphaFoldDB" id="A0A0D1Z6F2"/>
<dbReference type="OrthoDB" id="3692311at2759"/>
<keyword evidence="1" id="KW-0472">Membrane</keyword>
<dbReference type="GeneID" id="27309374"/>
<feature type="transmembrane region" description="Helical" evidence="1">
    <location>
        <begin position="149"/>
        <end position="172"/>
    </location>
</feature>
<dbReference type="RefSeq" id="XP_016218376.1">
    <property type="nucleotide sequence ID" value="XM_016354281.1"/>
</dbReference>
<reference evidence="2 3" key="1">
    <citation type="submission" date="2015-01" db="EMBL/GenBank/DDBJ databases">
        <title>The Genome Sequence of Ochroconis gallopava CBS43764.</title>
        <authorList>
            <consortium name="The Broad Institute Genomics Platform"/>
            <person name="Cuomo C."/>
            <person name="de Hoog S."/>
            <person name="Gorbushina A."/>
            <person name="Stielow B."/>
            <person name="Teixiera M."/>
            <person name="Abouelleil A."/>
            <person name="Chapman S.B."/>
            <person name="Priest M."/>
            <person name="Young S.K."/>
            <person name="Wortman J."/>
            <person name="Nusbaum C."/>
            <person name="Birren B."/>
        </authorList>
    </citation>
    <scope>NUCLEOTIDE SEQUENCE [LARGE SCALE GENOMIC DNA]</scope>
    <source>
        <strain evidence="2 3">CBS 43764</strain>
    </source>
</reference>
<dbReference type="VEuPathDB" id="FungiDB:PV09_01401"/>
<evidence type="ECO:0000256" key="1">
    <source>
        <dbReference type="SAM" id="Phobius"/>
    </source>
</evidence>
<sequence>MEKLNGVQVQNEPINLDSLRTPPSLPPRELVKEWPTETHKLEEDRKRWAVIAYDTVLILLPLALLAKAIVVAVFGQDGDTGGQLDLVSPVLIRLDEFNSQLVTLFTIVFATIIATLVRRYALWKSQKGASVATLEQLHSSISLPKTLSLIWSLRAFSLTSVLLVLIWSWYYLGSQAVSRELAFHDSAVPYNVKMAYPSSSGPSAFDFGVPNSTILARTNARYLSSLMSPKAGALVAQTETIRTGWDDGGNALIPVWDFLFADTYEAMHMETSGWWTTDLPSYQIWSSNIGIPFKGLFNDSTCLGSSDAYGCYLLTDRLIGKVTINTSYIQANCSEVVLAGETFANSTTPHFNTLFNMTNATIPTIKISHRYNESSIQTFCNLTQTGVEMEVECSSQGCKSIRSRPYPDQRLAIDLFYNTTIAQLFLDNMVQASGSPAYDGDNYLDSDSWFSDAVLKLENYSSYYAEESPAKVALFPSRALTKLLNSYLSASQQALINTTDSKAIIDGILGKSLNTFSTATMNGAPYSPQYRISWPWMALDFVSCVVLLAASSLAVAIGKRTLAPDVFGYVSSLTRDNPHINLPDGGSTLSGLDRARMLRKVKVQLADLSGEDGVGRVGLTVAGSGDTGVSKLQKGKQYK</sequence>
<evidence type="ECO:0000313" key="2">
    <source>
        <dbReference type="EMBL" id="KIW08507.1"/>
    </source>
</evidence>
<keyword evidence="1" id="KW-1133">Transmembrane helix</keyword>
<dbReference type="Proteomes" id="UP000053259">
    <property type="component" value="Unassembled WGS sequence"/>
</dbReference>
<gene>
    <name evidence="2" type="ORF">PV09_01401</name>
</gene>
<keyword evidence="3" id="KW-1185">Reference proteome</keyword>
<organism evidence="2 3">
    <name type="scientific">Verruconis gallopava</name>
    <dbReference type="NCBI Taxonomy" id="253628"/>
    <lineage>
        <taxon>Eukaryota</taxon>
        <taxon>Fungi</taxon>
        <taxon>Dikarya</taxon>
        <taxon>Ascomycota</taxon>
        <taxon>Pezizomycotina</taxon>
        <taxon>Dothideomycetes</taxon>
        <taxon>Pleosporomycetidae</taxon>
        <taxon>Venturiales</taxon>
        <taxon>Sympoventuriaceae</taxon>
        <taxon>Verruconis</taxon>
    </lineage>
</organism>